<name>A0ABN1N4Q3_9BACT</name>
<evidence type="ECO:0000313" key="3">
    <source>
        <dbReference type="Proteomes" id="UP001500469"/>
    </source>
</evidence>
<sequence>MSPCNLKGTYELLTSSVPLIYYYDYEVNWGDSINKFIFESILERRILSANKTFNIYNRECISGIGSVLGSRLKNYSIWGSGFLSESDSLVYKPVSLLAIRGKLSLAKLESKFGISTDIMGDPALLFKEFYHPNPNKCYQLGIIPHFKELDEKVIVNIKNYYGSDINIISPKLDVFEFADEVLKCERILSSSLHGLVLAESYGIPTARIDISKNVLGGDFKYIDYYSGVGIDYHRVNSHSLLDLLETKSVMSASCDLKELSYSKNELINSLKAKFESF</sequence>
<protein>
    <submittedName>
        <fullName evidence="2">Polysaccharide pyruvyl transferase family protein</fullName>
    </submittedName>
</protein>
<dbReference type="GO" id="GO:0016740">
    <property type="term" value="F:transferase activity"/>
    <property type="evidence" value="ECO:0007669"/>
    <property type="project" value="UniProtKB-KW"/>
</dbReference>
<evidence type="ECO:0000313" key="2">
    <source>
        <dbReference type="EMBL" id="GAA0880886.1"/>
    </source>
</evidence>
<accession>A0ABN1N4Q3</accession>
<reference evidence="3" key="1">
    <citation type="journal article" date="2019" name="Int. J. Syst. Evol. Microbiol.">
        <title>The Global Catalogue of Microorganisms (GCM) 10K type strain sequencing project: providing services to taxonomists for standard genome sequencing and annotation.</title>
        <authorList>
            <consortium name="The Broad Institute Genomics Platform"/>
            <consortium name="The Broad Institute Genome Sequencing Center for Infectious Disease"/>
            <person name="Wu L."/>
            <person name="Ma J."/>
        </authorList>
    </citation>
    <scope>NUCLEOTIDE SEQUENCE [LARGE SCALE GENOMIC DNA]</scope>
    <source>
        <strain evidence="3">JCM 16112</strain>
    </source>
</reference>
<dbReference type="EMBL" id="BAAAFI010000047">
    <property type="protein sequence ID" value="GAA0880886.1"/>
    <property type="molecule type" value="Genomic_DNA"/>
</dbReference>
<keyword evidence="2" id="KW-0808">Transferase</keyword>
<dbReference type="Proteomes" id="UP001500469">
    <property type="component" value="Unassembled WGS sequence"/>
</dbReference>
<proteinExistence type="predicted"/>
<organism evidence="2 3">
    <name type="scientific">Algoriphagus jejuensis</name>
    <dbReference type="NCBI Taxonomy" id="419934"/>
    <lineage>
        <taxon>Bacteria</taxon>
        <taxon>Pseudomonadati</taxon>
        <taxon>Bacteroidota</taxon>
        <taxon>Cytophagia</taxon>
        <taxon>Cytophagales</taxon>
        <taxon>Cyclobacteriaceae</taxon>
        <taxon>Algoriphagus</taxon>
    </lineage>
</organism>
<gene>
    <name evidence="2" type="ORF">GCM10009119_38560</name>
</gene>
<dbReference type="InterPro" id="IPR007345">
    <property type="entry name" value="Polysacch_pyruvyl_Trfase"/>
</dbReference>
<comment type="caution">
    <text evidence="2">The sequence shown here is derived from an EMBL/GenBank/DDBJ whole genome shotgun (WGS) entry which is preliminary data.</text>
</comment>
<dbReference type="Pfam" id="PF04230">
    <property type="entry name" value="PS_pyruv_trans"/>
    <property type="match status" value="1"/>
</dbReference>
<keyword evidence="3" id="KW-1185">Reference proteome</keyword>
<evidence type="ECO:0000259" key="1">
    <source>
        <dbReference type="Pfam" id="PF04230"/>
    </source>
</evidence>
<feature type="domain" description="Polysaccharide pyruvyl transferase" evidence="1">
    <location>
        <begin position="88"/>
        <end position="210"/>
    </location>
</feature>